<accession>A0A7N0RAV2</accession>
<organism evidence="1 2">
    <name type="scientific">Kalanchoe fedtschenkoi</name>
    <name type="common">Lavender scallops</name>
    <name type="synonym">South American air plant</name>
    <dbReference type="NCBI Taxonomy" id="63787"/>
    <lineage>
        <taxon>Eukaryota</taxon>
        <taxon>Viridiplantae</taxon>
        <taxon>Streptophyta</taxon>
        <taxon>Embryophyta</taxon>
        <taxon>Tracheophyta</taxon>
        <taxon>Spermatophyta</taxon>
        <taxon>Magnoliopsida</taxon>
        <taxon>eudicotyledons</taxon>
        <taxon>Gunneridae</taxon>
        <taxon>Pentapetalae</taxon>
        <taxon>Saxifragales</taxon>
        <taxon>Crassulaceae</taxon>
        <taxon>Kalanchoe</taxon>
    </lineage>
</organism>
<evidence type="ECO:0000313" key="1">
    <source>
        <dbReference type="EnsemblPlants" id="Kaladp0007s0022.1.v1.1.CDS.1"/>
    </source>
</evidence>
<keyword evidence="2" id="KW-1185">Reference proteome</keyword>
<reference evidence="1" key="1">
    <citation type="submission" date="2021-01" db="UniProtKB">
        <authorList>
            <consortium name="EnsemblPlants"/>
        </authorList>
    </citation>
    <scope>IDENTIFICATION</scope>
</reference>
<dbReference type="EnsemblPlants" id="Kaladp0007s0022.1.v1.1">
    <property type="protein sequence ID" value="Kaladp0007s0022.1.v1.1.CDS.1"/>
    <property type="gene ID" value="Kaladp0007s0022.v1.1"/>
</dbReference>
<dbReference type="AlphaFoldDB" id="A0A7N0RAV2"/>
<protein>
    <submittedName>
        <fullName evidence="1">Uncharacterized protein</fullName>
    </submittedName>
</protein>
<dbReference type="Gramene" id="Kaladp0007s0022.1.v1.1">
    <property type="protein sequence ID" value="Kaladp0007s0022.1.v1.1.CDS.1"/>
    <property type="gene ID" value="Kaladp0007s0022.v1.1"/>
</dbReference>
<dbReference type="Proteomes" id="UP000594263">
    <property type="component" value="Unplaced"/>
</dbReference>
<sequence length="51" mass="5727">MDSRPCLVGWLFSKPNPCVVFFSSLQINGRNDFKTAYLLLNVEPNSVASHL</sequence>
<evidence type="ECO:0000313" key="2">
    <source>
        <dbReference type="Proteomes" id="UP000594263"/>
    </source>
</evidence>
<name>A0A7N0RAV2_KALFE</name>
<proteinExistence type="predicted"/>